<comment type="caution">
    <text evidence="3">The sequence shown here is derived from an EMBL/GenBank/DDBJ whole genome shotgun (WGS) entry which is preliminary data.</text>
</comment>
<feature type="region of interest" description="Disordered" evidence="2">
    <location>
        <begin position="193"/>
        <end position="212"/>
    </location>
</feature>
<dbReference type="Proteomes" id="UP001632038">
    <property type="component" value="Unassembled WGS sequence"/>
</dbReference>
<dbReference type="InterPro" id="IPR040348">
    <property type="entry name" value="POLAR-like"/>
</dbReference>
<organism evidence="3 4">
    <name type="scientific">Castilleja foliolosa</name>
    <dbReference type="NCBI Taxonomy" id="1961234"/>
    <lineage>
        <taxon>Eukaryota</taxon>
        <taxon>Viridiplantae</taxon>
        <taxon>Streptophyta</taxon>
        <taxon>Embryophyta</taxon>
        <taxon>Tracheophyta</taxon>
        <taxon>Spermatophyta</taxon>
        <taxon>Magnoliopsida</taxon>
        <taxon>eudicotyledons</taxon>
        <taxon>Gunneridae</taxon>
        <taxon>Pentapetalae</taxon>
        <taxon>asterids</taxon>
        <taxon>lamiids</taxon>
        <taxon>Lamiales</taxon>
        <taxon>Orobanchaceae</taxon>
        <taxon>Pedicularideae</taxon>
        <taxon>Castillejinae</taxon>
        <taxon>Castilleja</taxon>
    </lineage>
</organism>
<evidence type="ECO:0000256" key="2">
    <source>
        <dbReference type="SAM" id="MobiDB-lite"/>
    </source>
</evidence>
<protein>
    <submittedName>
        <fullName evidence="3">Uncharacterized protein</fullName>
    </submittedName>
</protein>
<sequence length="524" mass="58662">MDVWVIAAAAGAGYVAQRFKKLTMGNYNSSDSLSQNLEIASKSLEEEMCRQREMASTSGSQGENLVTLDDFGNWDTFFDLNRLPSVMDDADTSNSREIGVSCGFRRNRSSLRSRRVNSRLIKPRTALESCLMAQLYKEHAEMEEYTYSVESSQRSIVRPFLVADGNRVISRASHESCGKQTGMGNYKLRKAKTGNTGKMLNGSQNNAQGGSSSSDGSQLFYLGLTMGIAYSSLRHKLEIEKLTKSLKQSEDLVQDLHEELEMKDVSTLKELAVEDYNPYFNDDATQALSPEQKVDTSPRHCHDEESMRKIEAELEAELDRLESNFNSSKLDGKLSDVAELDQDFISDVIKDDLRADLFGAKTETHQAYADRDGSSSSTATATARSNHYPVSPRELSLRLHQVIQSRLEERIRELEMELEETQTKIKPAHKSPVASGDQPVVINLSGEALSSYNEVYDELTKLSDSDEGEESKQDDDVNNSQDESDDEMERLLIKQIVEKARQGSPAVLKVQRAFLSSDENCNWL</sequence>
<gene>
    <name evidence="3" type="ORF">CASFOL_018341</name>
</gene>
<feature type="compositionally biased region" description="Low complexity" evidence="2">
    <location>
        <begin position="201"/>
        <end position="212"/>
    </location>
</feature>
<feature type="compositionally biased region" description="Basic and acidic residues" evidence="2">
    <location>
        <begin position="461"/>
        <end position="475"/>
    </location>
</feature>
<feature type="coiled-coil region" evidence="1">
    <location>
        <begin position="397"/>
        <end position="424"/>
    </location>
</feature>
<proteinExistence type="predicted"/>
<feature type="region of interest" description="Disordered" evidence="2">
    <location>
        <begin position="461"/>
        <end position="489"/>
    </location>
</feature>
<feature type="coiled-coil region" evidence="1">
    <location>
        <begin position="304"/>
        <end position="331"/>
    </location>
</feature>
<evidence type="ECO:0000313" key="3">
    <source>
        <dbReference type="EMBL" id="KAL3637893.1"/>
    </source>
</evidence>
<name>A0ABD3D752_9LAMI</name>
<dbReference type="AlphaFoldDB" id="A0ABD3D752"/>
<dbReference type="EMBL" id="JAVIJP010000023">
    <property type="protein sequence ID" value="KAL3637893.1"/>
    <property type="molecule type" value="Genomic_DNA"/>
</dbReference>
<dbReference type="PANTHER" id="PTHR33476:SF7">
    <property type="entry name" value="EMB|CAB62613.1"/>
    <property type="match status" value="1"/>
</dbReference>
<feature type="compositionally biased region" description="Low complexity" evidence="2">
    <location>
        <begin position="374"/>
        <end position="383"/>
    </location>
</feature>
<keyword evidence="4" id="KW-1185">Reference proteome</keyword>
<keyword evidence="1" id="KW-0175">Coiled coil</keyword>
<evidence type="ECO:0000256" key="1">
    <source>
        <dbReference type="SAM" id="Coils"/>
    </source>
</evidence>
<evidence type="ECO:0000313" key="4">
    <source>
        <dbReference type="Proteomes" id="UP001632038"/>
    </source>
</evidence>
<feature type="region of interest" description="Disordered" evidence="2">
    <location>
        <begin position="368"/>
        <end position="389"/>
    </location>
</feature>
<accession>A0ABD3D752</accession>
<feature type="compositionally biased region" description="Acidic residues" evidence="2">
    <location>
        <begin position="476"/>
        <end position="488"/>
    </location>
</feature>
<reference evidence="4" key="1">
    <citation type="journal article" date="2024" name="IScience">
        <title>Strigolactones Initiate the Formation of Haustorium-like Structures in Castilleja.</title>
        <authorList>
            <person name="Buerger M."/>
            <person name="Peterson D."/>
            <person name="Chory J."/>
        </authorList>
    </citation>
    <scope>NUCLEOTIDE SEQUENCE [LARGE SCALE GENOMIC DNA]</scope>
</reference>
<dbReference type="PANTHER" id="PTHR33476">
    <property type="entry name" value="EMB|CAB62613.1"/>
    <property type="match status" value="1"/>
</dbReference>